<gene>
    <name evidence="3" type="ORF">AFULGI_00008600</name>
</gene>
<dbReference type="Pfam" id="PF21473">
    <property type="entry name" value="OB_Ssb-like"/>
    <property type="match status" value="1"/>
</dbReference>
<dbReference type="KEGG" id="afg:AFULGI_00008600"/>
<name>A0A075WBA2_ARCFL</name>
<feature type="domain" description="Single-stranded DNA binding protein Ssb-like OB fold" evidence="2">
    <location>
        <begin position="88"/>
        <end position="153"/>
    </location>
</feature>
<dbReference type="InterPro" id="IPR012340">
    <property type="entry name" value="NA-bd_OB-fold"/>
</dbReference>
<accession>A0A075WBA2</accession>
<dbReference type="GO" id="GO:0000724">
    <property type="term" value="P:double-strand break repair via homologous recombination"/>
    <property type="evidence" value="ECO:0007669"/>
    <property type="project" value="TreeGrafter"/>
</dbReference>
<reference evidence="3 4" key="1">
    <citation type="submission" date="2013-07" db="EMBL/GenBank/DDBJ databases">
        <title>Genome of Archaeoglobus fulgidus.</title>
        <authorList>
            <person name="Fiebig A."/>
            <person name="Birkeland N.-K."/>
        </authorList>
    </citation>
    <scope>NUCLEOTIDE SEQUENCE [LARGE SCALE GENOMIC DNA]</scope>
    <source>
        <strain evidence="3 4">DSM 8774</strain>
    </source>
</reference>
<dbReference type="FunFam" id="2.40.50.140:FF:000301">
    <property type="entry name" value="Replication protein A"/>
    <property type="match status" value="1"/>
</dbReference>
<dbReference type="InterPro" id="IPR048970">
    <property type="entry name" value="OB_Ssb-like"/>
</dbReference>
<dbReference type="GeneID" id="24794377"/>
<dbReference type="PANTHER" id="PTHR13356">
    <property type="entry name" value="OB FOLD NUCLEIC ACID BINDING PROTEIN-RELATED"/>
    <property type="match status" value="1"/>
</dbReference>
<dbReference type="SMR" id="A0A075WBA2"/>
<keyword evidence="1 3" id="KW-0238">DNA-binding</keyword>
<dbReference type="Gene3D" id="2.40.50.140">
    <property type="entry name" value="Nucleic acid-binding proteins"/>
    <property type="match status" value="1"/>
</dbReference>
<evidence type="ECO:0000256" key="1">
    <source>
        <dbReference type="ARBA" id="ARBA00023125"/>
    </source>
</evidence>
<evidence type="ECO:0000259" key="2">
    <source>
        <dbReference type="Pfam" id="PF21473"/>
    </source>
</evidence>
<dbReference type="EMBL" id="CP006577">
    <property type="protein sequence ID" value="AIG97655.1"/>
    <property type="molecule type" value="Genomic_DNA"/>
</dbReference>
<dbReference type="CDD" id="cd04491">
    <property type="entry name" value="SoSSB_OBF"/>
    <property type="match status" value="1"/>
</dbReference>
<dbReference type="RefSeq" id="WP_010878283.1">
    <property type="nucleotide sequence ID" value="NZ_CP006577.1"/>
</dbReference>
<evidence type="ECO:0000313" key="4">
    <source>
        <dbReference type="Proteomes" id="UP000028501"/>
    </source>
</evidence>
<organism evidence="3 4">
    <name type="scientific">Archaeoglobus fulgidus DSM 8774</name>
    <dbReference type="NCBI Taxonomy" id="1344584"/>
    <lineage>
        <taxon>Archaea</taxon>
        <taxon>Methanobacteriati</taxon>
        <taxon>Methanobacteriota</taxon>
        <taxon>Archaeoglobi</taxon>
        <taxon>Archaeoglobales</taxon>
        <taxon>Archaeoglobaceae</taxon>
        <taxon>Archaeoglobus</taxon>
    </lineage>
</organism>
<dbReference type="PANTHER" id="PTHR13356:SF8">
    <property type="entry name" value="REPLICATION PROTEIN A"/>
    <property type="match status" value="1"/>
</dbReference>
<dbReference type="SUPFAM" id="SSF50249">
    <property type="entry name" value="Nucleic acid-binding proteins"/>
    <property type="match status" value="2"/>
</dbReference>
<protein>
    <submittedName>
        <fullName evidence="3">Single-stranded DNA-binding protein replication protein A (RPA), large (70 kD) subunit</fullName>
    </submittedName>
</protein>
<sequence>MDRVESLANQIFEDYKDYGVDRKEIVEKLRKLLIEFRVPENEAVRTIRNYIIREYGAPATVRRERITKIEEIKEPNKWVTVKAKVIQLWESSSPSIAQVGLIGDETGYIRFLVWTKAKKQPVDEGKSYIFRNVVVDDYGGVLRLNVTKISEIEEIEEDVKVKPPEELSEDVEVVGALVAIQQNSGLIQRCSVEGCNRVIKMGKCPEHGKTKAKDDLRIKGVLDDGYRTYEVIINEEGVESLTGINLEKAKKIAEETLDRGAVLTELKKMLLGKYLRVVGTATPRYLIAKHVEFFRPDIRKEIEKVKALLEEV</sequence>
<dbReference type="InterPro" id="IPR051231">
    <property type="entry name" value="SOSS-B"/>
</dbReference>
<dbReference type="GO" id="GO:0010212">
    <property type="term" value="P:response to ionizing radiation"/>
    <property type="evidence" value="ECO:0007669"/>
    <property type="project" value="TreeGrafter"/>
</dbReference>
<dbReference type="GO" id="GO:0003677">
    <property type="term" value="F:DNA binding"/>
    <property type="evidence" value="ECO:0007669"/>
    <property type="project" value="UniProtKB-KW"/>
</dbReference>
<dbReference type="HOGENOM" id="CLU_031172_0_0_2"/>
<evidence type="ECO:0000313" key="3">
    <source>
        <dbReference type="EMBL" id="AIG97655.1"/>
    </source>
</evidence>
<dbReference type="NCBIfam" id="NF005553">
    <property type="entry name" value="PRK07217.1"/>
    <property type="match status" value="1"/>
</dbReference>
<dbReference type="AlphaFoldDB" id="A0A075WBA2"/>
<proteinExistence type="predicted"/>
<dbReference type="Proteomes" id="UP000028501">
    <property type="component" value="Chromosome"/>
</dbReference>